<dbReference type="AlphaFoldDB" id="A0A6L2N5K1"/>
<dbReference type="InterPro" id="IPR000477">
    <property type="entry name" value="RT_dom"/>
</dbReference>
<accession>A0A6L2N5K1</accession>
<evidence type="ECO:0000259" key="1">
    <source>
        <dbReference type="PROSITE" id="PS50878"/>
    </source>
</evidence>
<dbReference type="Gene3D" id="3.60.10.10">
    <property type="entry name" value="Endonuclease/exonuclease/phosphatase"/>
    <property type="match status" value="1"/>
</dbReference>
<dbReference type="Pfam" id="PF03372">
    <property type="entry name" value="Exo_endo_phos"/>
    <property type="match status" value="1"/>
</dbReference>
<dbReference type="CDD" id="cd01650">
    <property type="entry name" value="RT_nLTR_like"/>
    <property type="match status" value="1"/>
</dbReference>
<dbReference type="PROSITE" id="PS50878">
    <property type="entry name" value="RT_POL"/>
    <property type="match status" value="1"/>
</dbReference>
<dbReference type="PANTHER" id="PTHR33116">
    <property type="entry name" value="REVERSE TRANSCRIPTASE ZINC-BINDING DOMAIN-CONTAINING PROTEIN-RELATED-RELATED"/>
    <property type="match status" value="1"/>
</dbReference>
<proteinExistence type="predicted"/>
<evidence type="ECO:0000313" key="2">
    <source>
        <dbReference type="EMBL" id="GEU79955.1"/>
    </source>
</evidence>
<organism evidence="2">
    <name type="scientific">Tanacetum cinerariifolium</name>
    <name type="common">Dalmatian daisy</name>
    <name type="synonym">Chrysanthemum cinerariifolium</name>
    <dbReference type="NCBI Taxonomy" id="118510"/>
    <lineage>
        <taxon>Eukaryota</taxon>
        <taxon>Viridiplantae</taxon>
        <taxon>Streptophyta</taxon>
        <taxon>Embryophyta</taxon>
        <taxon>Tracheophyta</taxon>
        <taxon>Spermatophyta</taxon>
        <taxon>Magnoliopsida</taxon>
        <taxon>eudicotyledons</taxon>
        <taxon>Gunneridae</taxon>
        <taxon>Pentapetalae</taxon>
        <taxon>asterids</taxon>
        <taxon>campanulids</taxon>
        <taxon>Asterales</taxon>
        <taxon>Asteraceae</taxon>
        <taxon>Asteroideae</taxon>
        <taxon>Anthemideae</taxon>
        <taxon>Anthemidinae</taxon>
        <taxon>Tanacetum</taxon>
    </lineage>
</organism>
<protein>
    <recommendedName>
        <fullName evidence="1">Reverse transcriptase domain-containing protein</fullName>
    </recommendedName>
</protein>
<sequence length="1218" mass="140507">MCCLVVLSEDVSTNDEDHLIDKRLIVDEFIKKKLQPTCEDTKNWNYDMITYFKYQWEAMKRNEKEDSDEDEVYENNDHAAQSFIADEILDNGCGKGRESADPTSCRIVVGWNADEVDIMVVQSCNQSIFCLVEVIHSKVKLFVSFIYASNSSLERRQLWNDLLLHKNIVNNKAWVLMGDFNVTLKPEEHSNGASSMSNDMNEFKDAVNKIEVDDLCSSGFQFTWTKSLKNPLCNTLKKLDRIMTNDSFVQLFQEANGVFLPYLVSDHNPAIMSIPRGCTKKKKSFRFANYVADKEEFLRLVKEEWKHEVRGCQMYKVVQRLKMLKKPLNNLNWHNGNLFERASKLKGKLKEAQSNVDADPFDITKRQIAMNLVNECTKVAEDELKLLHQKAKVQWLKEGDKNSAYFQNILKARKNKSRIVSICCEDGSRVEGEFVSAQFVKHFQNFLGTTYFVSPLSSMGDIVKLNLPEEEALDMIRDVSDKEIKEALFDIDSSKAAGPNGYTSCFFKKAWGIIGSDICLAIREFFISGKILGEINATLIALVPKIDTPYKVSDFRPIACSNVLYKCISKILTNRIKEGLSKVVSLNQSAFIHGRHIQDNILITQELLKGYNRSNGAKRCAMKIDIHKAYDTINWEFLKEVLLMVGFHETMVHWIMTCITSASFSICINGEIKGFFEGGRGLRQGDPISPYLFTLVMEVFNMIMIKNIGENGKFKYHYGCKDLKLTHMCFADDLLVLCNGDTESLKVVKKSLDDFISVSGLFPNLSKSTIFFGSISDSLKEDMLNILPFKCGKLPMKIQLIAFVLSTMQQYCYWASVYMLPKTVTNELEKIFKRFLWNPGGSVKGKAKVAWKNVCRPKDQGGLGFKPMHKWNEVLLISQLWKLIDKKESLWVKWVSTVKLKGKSIWEADINNNDSHGWKELMRIRDIIKPYVKFRIGDGKTVSVWHDAWCDLGPLDIFIQNRNIYDIRMSNEDCLADAIVDGKWKWSNVWSDRFPEICQIEVPLLSQEKDRAAWIYDNRIVEFSTHKAWITLREVWPKVAWYHVVWFSQCRPKQAIILWLAVQKKLLTQNRMVWVQDGSLICSLCKTCADSHDHLFFDCPFSKEVWKKVKNQGRNLRGCSSLDDAVTLIAAGKHKNNIWQVVNKFILSSAVYNIWMERNKRWFQMLVCTEEEVIRKIIEDVSDMLKCIRVKKSPAVLCMAQQWNLKWDKERLFSTTFD</sequence>
<dbReference type="InterPro" id="IPR036691">
    <property type="entry name" value="Endo/exonu/phosph_ase_sf"/>
</dbReference>
<dbReference type="InterPro" id="IPR043502">
    <property type="entry name" value="DNA/RNA_pol_sf"/>
</dbReference>
<dbReference type="InterPro" id="IPR005135">
    <property type="entry name" value="Endo/exonuclease/phosphatase"/>
</dbReference>
<dbReference type="Pfam" id="PF13966">
    <property type="entry name" value="zf-RVT"/>
    <property type="match status" value="1"/>
</dbReference>
<dbReference type="EMBL" id="BKCJ010007981">
    <property type="protein sequence ID" value="GEU79955.1"/>
    <property type="molecule type" value="Genomic_DNA"/>
</dbReference>
<comment type="caution">
    <text evidence="2">The sequence shown here is derived from an EMBL/GenBank/DDBJ whole genome shotgun (WGS) entry which is preliminary data.</text>
</comment>
<feature type="domain" description="Reverse transcriptase" evidence="1">
    <location>
        <begin position="524"/>
        <end position="819"/>
    </location>
</feature>
<dbReference type="SUPFAM" id="SSF56672">
    <property type="entry name" value="DNA/RNA polymerases"/>
    <property type="match status" value="1"/>
</dbReference>
<dbReference type="GO" id="GO:0003824">
    <property type="term" value="F:catalytic activity"/>
    <property type="evidence" value="ECO:0007669"/>
    <property type="project" value="InterPro"/>
</dbReference>
<dbReference type="InterPro" id="IPR026960">
    <property type="entry name" value="RVT-Znf"/>
</dbReference>
<dbReference type="Pfam" id="PF00078">
    <property type="entry name" value="RVT_1"/>
    <property type="match status" value="1"/>
</dbReference>
<gene>
    <name evidence="2" type="ORF">Tci_051933</name>
</gene>
<reference evidence="2" key="1">
    <citation type="journal article" date="2019" name="Sci. Rep.">
        <title>Draft genome of Tanacetum cinerariifolium, the natural source of mosquito coil.</title>
        <authorList>
            <person name="Yamashiro T."/>
            <person name="Shiraishi A."/>
            <person name="Satake H."/>
            <person name="Nakayama K."/>
        </authorList>
    </citation>
    <scope>NUCLEOTIDE SEQUENCE</scope>
</reference>
<dbReference type="SUPFAM" id="SSF56219">
    <property type="entry name" value="DNase I-like"/>
    <property type="match status" value="1"/>
</dbReference>
<dbReference type="PANTHER" id="PTHR33116:SF84">
    <property type="entry name" value="RNA-DIRECTED DNA POLYMERASE"/>
    <property type="match status" value="1"/>
</dbReference>
<name>A0A6L2N5K1_TANCI</name>